<protein>
    <submittedName>
        <fullName evidence="1">Uncharacterized protein</fullName>
    </submittedName>
</protein>
<proteinExistence type="predicted"/>
<name>A0ACD3YLD2_FUSSC</name>
<reference evidence="1" key="1">
    <citation type="submission" date="2021-11" db="EMBL/GenBank/DDBJ databases">
        <title>Fusarium solani-melongenae Genome sequencing and assembly.</title>
        <authorList>
            <person name="Xie S."/>
            <person name="Huang L."/>
            <person name="Zhang X."/>
        </authorList>
    </citation>
    <scope>NUCLEOTIDE SEQUENCE</scope>
    <source>
        <strain evidence="1">CRI 24-3</strain>
    </source>
</reference>
<sequence length="556" mass="60427">MSPMAPMAPTRYDRAVALDASVDTSAQATRRHALGNVRIRNQETNALILIPTPSSDPNDPLNWSPWRKYYTAGLVCLAMTMSNFLAAGPSIAIVQTALSFFPDAVVNDTLTSSAIPKIAYFFTTTSLLLGVGCFFWVPIANKYGRRPVYLASYSVYFAVAVALIFVKSYGGFLAGRILMGFGAGAAETIAPITIADTFFLHERGAIMSFYNCALSVGVALGMVVSGLITIDYEWRTIYQVGCALVGFVLVLIFFSFPETAYNRQYDQSDGSITGVEIEKKDCLGLGPANAGRPASVSEQKKRGGTILGKSHRSLTNESLLKMFLRPFGLIILPPVLWAALIQAVTIGFLVAVSSNVDTAFEGTYDFDSYQVGLCFIAAIIGSLVGIPAGGHLGDLVADYFTKRNGGIREPEMRLPVMALSLVTTPLSLTLYGVGIHHQLHWIVPTIGLGLLNFSVTQASCVCLVYVIDAYRPVAGEVSLAVLGFKALFGFLLSFYTNPWINSSGYQIAYGTMAGIAAGILILWIPLYIWGKRIRYATWNWPLVSYIHWYGDREVGE</sequence>
<evidence type="ECO:0000313" key="2">
    <source>
        <dbReference type="Proteomes" id="UP000830768"/>
    </source>
</evidence>
<evidence type="ECO:0000313" key="1">
    <source>
        <dbReference type="EMBL" id="UPK89680.1"/>
    </source>
</evidence>
<dbReference type="EMBL" id="CP090030">
    <property type="protein sequence ID" value="UPK89680.1"/>
    <property type="molecule type" value="Genomic_DNA"/>
</dbReference>
<keyword evidence="2" id="KW-1185">Reference proteome</keyword>
<accession>A0ACD3YLD2</accession>
<gene>
    <name evidence="1" type="ORF">LCI18_000615</name>
</gene>
<dbReference type="Proteomes" id="UP000830768">
    <property type="component" value="Chromosome 1"/>
</dbReference>
<organism evidence="1 2">
    <name type="scientific">Fusarium solani subsp. cucurbitae</name>
    <name type="common">Neocosmosporum cucurbitae</name>
    <dbReference type="NCBI Taxonomy" id="2747967"/>
    <lineage>
        <taxon>Eukaryota</taxon>
        <taxon>Fungi</taxon>
        <taxon>Dikarya</taxon>
        <taxon>Ascomycota</taxon>
        <taxon>Pezizomycotina</taxon>
        <taxon>Sordariomycetes</taxon>
        <taxon>Hypocreomycetidae</taxon>
        <taxon>Hypocreales</taxon>
        <taxon>Nectriaceae</taxon>
        <taxon>Fusarium</taxon>
        <taxon>Fusarium solani species complex</taxon>
    </lineage>
</organism>